<name>A0A8X6M6K0_NEPPI</name>
<evidence type="ECO:0000313" key="2">
    <source>
        <dbReference type="EMBL" id="GFS29902.1"/>
    </source>
</evidence>
<comment type="caution">
    <text evidence="2">The sequence shown here is derived from an EMBL/GenBank/DDBJ whole genome shotgun (WGS) entry which is preliminary data.</text>
</comment>
<feature type="region of interest" description="Disordered" evidence="1">
    <location>
        <begin position="16"/>
        <end position="43"/>
    </location>
</feature>
<dbReference type="Proteomes" id="UP000887013">
    <property type="component" value="Unassembled WGS sequence"/>
</dbReference>
<reference evidence="2" key="1">
    <citation type="submission" date="2020-08" db="EMBL/GenBank/DDBJ databases">
        <title>Multicomponent nature underlies the extraordinary mechanical properties of spider dragline silk.</title>
        <authorList>
            <person name="Kono N."/>
            <person name="Nakamura H."/>
            <person name="Mori M."/>
            <person name="Yoshida Y."/>
            <person name="Ohtoshi R."/>
            <person name="Malay A.D."/>
            <person name="Moran D.A.P."/>
            <person name="Tomita M."/>
            <person name="Numata K."/>
            <person name="Arakawa K."/>
        </authorList>
    </citation>
    <scope>NUCLEOTIDE SEQUENCE</scope>
</reference>
<evidence type="ECO:0000256" key="1">
    <source>
        <dbReference type="SAM" id="MobiDB-lite"/>
    </source>
</evidence>
<dbReference type="EMBL" id="BMAW01087456">
    <property type="protein sequence ID" value="GFS29902.1"/>
    <property type="molecule type" value="Genomic_DNA"/>
</dbReference>
<feature type="compositionally biased region" description="Acidic residues" evidence="1">
    <location>
        <begin position="22"/>
        <end position="31"/>
    </location>
</feature>
<protein>
    <submittedName>
        <fullName evidence="2">Uncharacterized protein</fullName>
    </submittedName>
</protein>
<sequence length="118" mass="13285">MTTYLELRKRNSVVAGNRGDGCSEELSSDEETGGRYGGSREREWRRTGKTDALHLLLTAEYTKSFRVPFTVPPFTATMTEMRGKLKSQLLRAQIDTAFRFVRGRNIQERALGGDPVQG</sequence>
<keyword evidence="3" id="KW-1185">Reference proteome</keyword>
<gene>
    <name evidence="2" type="ORF">NPIL_235261</name>
</gene>
<proteinExistence type="predicted"/>
<organism evidence="2 3">
    <name type="scientific">Nephila pilipes</name>
    <name type="common">Giant wood spider</name>
    <name type="synonym">Nephila maculata</name>
    <dbReference type="NCBI Taxonomy" id="299642"/>
    <lineage>
        <taxon>Eukaryota</taxon>
        <taxon>Metazoa</taxon>
        <taxon>Ecdysozoa</taxon>
        <taxon>Arthropoda</taxon>
        <taxon>Chelicerata</taxon>
        <taxon>Arachnida</taxon>
        <taxon>Araneae</taxon>
        <taxon>Araneomorphae</taxon>
        <taxon>Entelegynae</taxon>
        <taxon>Araneoidea</taxon>
        <taxon>Nephilidae</taxon>
        <taxon>Nephila</taxon>
    </lineage>
</organism>
<evidence type="ECO:0000313" key="3">
    <source>
        <dbReference type="Proteomes" id="UP000887013"/>
    </source>
</evidence>
<accession>A0A8X6M6K0</accession>
<dbReference type="AlphaFoldDB" id="A0A8X6M6K0"/>